<keyword evidence="6 8" id="KW-0808">Transferase</keyword>
<dbReference type="PANTHER" id="PTHR45825:SF11">
    <property type="entry name" value="ALPHA AMYLASE DOMAIN-CONTAINING PROTEIN"/>
    <property type="match status" value="1"/>
</dbReference>
<dbReference type="NCBIfam" id="NF010699">
    <property type="entry name" value="PRK14099.1"/>
    <property type="match status" value="1"/>
</dbReference>
<evidence type="ECO:0000259" key="9">
    <source>
        <dbReference type="Pfam" id="PF00534"/>
    </source>
</evidence>
<protein>
    <recommendedName>
        <fullName evidence="8">Glycogen synthase</fullName>
        <ecNumber evidence="8">2.4.1.21</ecNumber>
    </recommendedName>
    <alternativeName>
        <fullName evidence="8">Starch [bacterial glycogen] synthase</fullName>
    </alternativeName>
</protein>
<comment type="caution">
    <text evidence="11">The sequence shown here is derived from an EMBL/GenBank/DDBJ whole genome shotgun (WGS) entry which is preliminary data.</text>
</comment>
<dbReference type="RefSeq" id="WP_284257729.1">
    <property type="nucleotide sequence ID" value="NZ_BSOS01000047.1"/>
</dbReference>
<dbReference type="InterPro" id="IPR013534">
    <property type="entry name" value="Starch_synth_cat_dom"/>
</dbReference>
<keyword evidence="7 8" id="KW-0320">Glycogen biosynthesis</keyword>
<reference evidence="12" key="1">
    <citation type="journal article" date="2019" name="Int. J. Syst. Evol. Microbiol.">
        <title>The Global Catalogue of Microorganisms (GCM) 10K type strain sequencing project: providing services to taxonomists for standard genome sequencing and annotation.</title>
        <authorList>
            <consortium name="The Broad Institute Genomics Platform"/>
            <consortium name="The Broad Institute Genome Sequencing Center for Infectious Disease"/>
            <person name="Wu L."/>
            <person name="Ma J."/>
        </authorList>
    </citation>
    <scope>NUCLEOTIDE SEQUENCE [LARGE SCALE GENOMIC DNA]</scope>
    <source>
        <strain evidence="12">NBRC 112502</strain>
    </source>
</reference>
<dbReference type="InterPro" id="IPR001296">
    <property type="entry name" value="Glyco_trans_1"/>
</dbReference>
<evidence type="ECO:0000256" key="7">
    <source>
        <dbReference type="ARBA" id="ARBA00023056"/>
    </source>
</evidence>
<dbReference type="EMBL" id="BSOS01000047">
    <property type="protein sequence ID" value="GLR67021.1"/>
    <property type="molecule type" value="Genomic_DNA"/>
</dbReference>
<evidence type="ECO:0000259" key="10">
    <source>
        <dbReference type="Pfam" id="PF08323"/>
    </source>
</evidence>
<evidence type="ECO:0000313" key="11">
    <source>
        <dbReference type="EMBL" id="GLR67021.1"/>
    </source>
</evidence>
<evidence type="ECO:0000256" key="1">
    <source>
        <dbReference type="ARBA" id="ARBA00001478"/>
    </source>
</evidence>
<feature type="domain" description="Starch synthase catalytic" evidence="10">
    <location>
        <begin position="2"/>
        <end position="236"/>
    </location>
</feature>
<proteinExistence type="inferred from homology"/>
<evidence type="ECO:0000256" key="8">
    <source>
        <dbReference type="HAMAP-Rule" id="MF_00484"/>
    </source>
</evidence>
<dbReference type="NCBIfam" id="NF001899">
    <property type="entry name" value="PRK00654.1-2"/>
    <property type="match status" value="1"/>
</dbReference>
<dbReference type="SUPFAM" id="SSF53756">
    <property type="entry name" value="UDP-Glycosyltransferase/glycogen phosphorylase"/>
    <property type="match status" value="1"/>
</dbReference>
<dbReference type="HAMAP" id="MF_00484">
    <property type="entry name" value="Glycogen_synth"/>
    <property type="match status" value="1"/>
</dbReference>
<dbReference type="Pfam" id="PF00534">
    <property type="entry name" value="Glycos_transf_1"/>
    <property type="match status" value="1"/>
</dbReference>
<feature type="domain" description="Glycosyl transferase family 1" evidence="9">
    <location>
        <begin position="288"/>
        <end position="438"/>
    </location>
</feature>
<dbReference type="CDD" id="cd03791">
    <property type="entry name" value="GT5_Glycogen_synthase_DULL1-like"/>
    <property type="match status" value="1"/>
</dbReference>
<evidence type="ECO:0000256" key="2">
    <source>
        <dbReference type="ARBA" id="ARBA00002764"/>
    </source>
</evidence>
<dbReference type="Proteomes" id="UP001156641">
    <property type="component" value="Unassembled WGS sequence"/>
</dbReference>
<sequence>MRVLSVTSEIYPLIKTGGLADVAGALPGCLAPMGIQMRTLVPGYPAVKAALQNIETAHIYPVFFGGSAQILSATASGLDLFVLDAPHLYERPGNPYTGPDGKDWADNAIRFAALSRAGADIGKGILPSFKPEIVHVHDWQAGLVPAFLHYEGGAKPVTIVTVHNLAFQGQFDPALLPEIGLPDEAFALDGVEYYGTIGYLKAALQFADRITTVSPAYALEILQPEGGMGLDGLLRQRRAIVSGILNGIDTDVWNPATDVNLAANYDVRNLTKRARNKTALQKRLGLTLDPMRPLFGVVSRLSWQKGLDLLADVLPALTAAGQLALLGSGEKSLEEQYAAAALADPENVACIFKYDEALAHLIQAGADILLVPSRFEPCGLTQLCALHYGAVPLVSRVGGLIDTIIDANEAALATGVATGIQFSPVNAVMIEAGIRRAVGLYQDKNTWTELQKNGMRSDVSWHQPARRYAALYHEALRLPV</sequence>
<evidence type="ECO:0000256" key="3">
    <source>
        <dbReference type="ARBA" id="ARBA00004964"/>
    </source>
</evidence>
<evidence type="ECO:0000256" key="5">
    <source>
        <dbReference type="ARBA" id="ARBA00022676"/>
    </source>
</evidence>
<dbReference type="Gene3D" id="3.40.50.2000">
    <property type="entry name" value="Glycogen Phosphorylase B"/>
    <property type="match status" value="2"/>
</dbReference>
<comment type="catalytic activity">
    <reaction evidence="1 8">
        <text>[(1-&gt;4)-alpha-D-glucosyl](n) + ADP-alpha-D-glucose = [(1-&gt;4)-alpha-D-glucosyl](n+1) + ADP + H(+)</text>
        <dbReference type="Rhea" id="RHEA:18189"/>
        <dbReference type="Rhea" id="RHEA-COMP:9584"/>
        <dbReference type="Rhea" id="RHEA-COMP:9587"/>
        <dbReference type="ChEBI" id="CHEBI:15378"/>
        <dbReference type="ChEBI" id="CHEBI:15444"/>
        <dbReference type="ChEBI" id="CHEBI:57498"/>
        <dbReference type="ChEBI" id="CHEBI:456216"/>
        <dbReference type="EC" id="2.4.1.21"/>
    </reaction>
</comment>
<evidence type="ECO:0000256" key="4">
    <source>
        <dbReference type="ARBA" id="ARBA00010281"/>
    </source>
</evidence>
<name>A0ABQ6A835_9PROT</name>
<comment type="pathway">
    <text evidence="3 8">Glycan biosynthesis; glycogen biosynthesis.</text>
</comment>
<evidence type="ECO:0000313" key="12">
    <source>
        <dbReference type="Proteomes" id="UP001156641"/>
    </source>
</evidence>
<dbReference type="Pfam" id="PF08323">
    <property type="entry name" value="Glyco_transf_5"/>
    <property type="match status" value="1"/>
</dbReference>
<dbReference type="EC" id="2.4.1.21" evidence="8"/>
<dbReference type="InterPro" id="IPR011835">
    <property type="entry name" value="GS/SS"/>
</dbReference>
<dbReference type="NCBIfam" id="TIGR02095">
    <property type="entry name" value="glgA"/>
    <property type="match status" value="1"/>
</dbReference>
<gene>
    <name evidence="11" type="primary">glgA2</name>
    <name evidence="8" type="synonym">glgA</name>
    <name evidence="11" type="ORF">GCM10010909_17020</name>
</gene>
<keyword evidence="5 8" id="KW-0328">Glycosyltransferase</keyword>
<feature type="binding site" evidence="8">
    <location>
        <position position="15"/>
    </location>
    <ligand>
        <name>ADP-alpha-D-glucose</name>
        <dbReference type="ChEBI" id="CHEBI:57498"/>
    </ligand>
</feature>
<evidence type="ECO:0000256" key="6">
    <source>
        <dbReference type="ARBA" id="ARBA00022679"/>
    </source>
</evidence>
<keyword evidence="12" id="KW-1185">Reference proteome</keyword>
<dbReference type="PANTHER" id="PTHR45825">
    <property type="entry name" value="GRANULE-BOUND STARCH SYNTHASE 1, CHLOROPLASTIC/AMYLOPLASTIC"/>
    <property type="match status" value="1"/>
</dbReference>
<organism evidence="11 12">
    <name type="scientific">Acidocella aquatica</name>
    <dbReference type="NCBI Taxonomy" id="1922313"/>
    <lineage>
        <taxon>Bacteria</taxon>
        <taxon>Pseudomonadati</taxon>
        <taxon>Pseudomonadota</taxon>
        <taxon>Alphaproteobacteria</taxon>
        <taxon>Acetobacterales</taxon>
        <taxon>Acidocellaceae</taxon>
        <taxon>Acidocella</taxon>
    </lineage>
</organism>
<comment type="function">
    <text evidence="2 8">Synthesizes alpha-1,4-glucan chains using ADP-glucose.</text>
</comment>
<accession>A0ABQ6A835</accession>
<comment type="similarity">
    <text evidence="4 8">Belongs to the glycosyltransferase 1 family. Bacterial/plant glycogen synthase subfamily.</text>
</comment>